<evidence type="ECO:0000256" key="1">
    <source>
        <dbReference type="ARBA" id="ARBA00001974"/>
    </source>
</evidence>
<dbReference type="Gene3D" id="3.40.462.20">
    <property type="match status" value="1"/>
</dbReference>
<dbReference type="InterPro" id="IPR016167">
    <property type="entry name" value="FAD-bd_PCMH_sub1"/>
</dbReference>
<gene>
    <name evidence="7" type="ORF">EDB92DRAFT_691428</name>
</gene>
<evidence type="ECO:0000256" key="2">
    <source>
        <dbReference type="ARBA" id="ARBA00005466"/>
    </source>
</evidence>
<dbReference type="Gene3D" id="3.30.43.10">
    <property type="entry name" value="Uridine Diphospho-n-acetylenolpyruvylglucosamine Reductase, domain 2"/>
    <property type="match status" value="1"/>
</dbReference>
<comment type="caution">
    <text evidence="7">The sequence shown here is derived from an EMBL/GenBank/DDBJ whole genome shotgun (WGS) entry which is preliminary data.</text>
</comment>
<comment type="cofactor">
    <cofactor evidence="1">
        <name>FAD</name>
        <dbReference type="ChEBI" id="CHEBI:57692"/>
    </cofactor>
</comment>
<dbReference type="InterPro" id="IPR050416">
    <property type="entry name" value="FAD-linked_Oxidoreductase"/>
</dbReference>
<evidence type="ECO:0000313" key="8">
    <source>
        <dbReference type="Proteomes" id="UP001201163"/>
    </source>
</evidence>
<dbReference type="EMBL" id="JAKELL010000271">
    <property type="protein sequence ID" value="KAH8977824.1"/>
    <property type="molecule type" value="Genomic_DNA"/>
</dbReference>
<dbReference type="Pfam" id="PF01565">
    <property type="entry name" value="FAD_binding_4"/>
    <property type="match status" value="1"/>
</dbReference>
<keyword evidence="8" id="KW-1185">Reference proteome</keyword>
<evidence type="ECO:0000256" key="5">
    <source>
        <dbReference type="ARBA" id="ARBA00023002"/>
    </source>
</evidence>
<dbReference type="Pfam" id="PF08031">
    <property type="entry name" value="BBE"/>
    <property type="match status" value="1"/>
</dbReference>
<dbReference type="PROSITE" id="PS51387">
    <property type="entry name" value="FAD_PCMH"/>
    <property type="match status" value="1"/>
</dbReference>
<protein>
    <recommendedName>
        <fullName evidence="6">FAD-binding PCMH-type domain-containing protein</fullName>
    </recommendedName>
</protein>
<evidence type="ECO:0000256" key="3">
    <source>
        <dbReference type="ARBA" id="ARBA00022630"/>
    </source>
</evidence>
<organism evidence="7 8">
    <name type="scientific">Lactarius akahatsu</name>
    <dbReference type="NCBI Taxonomy" id="416441"/>
    <lineage>
        <taxon>Eukaryota</taxon>
        <taxon>Fungi</taxon>
        <taxon>Dikarya</taxon>
        <taxon>Basidiomycota</taxon>
        <taxon>Agaricomycotina</taxon>
        <taxon>Agaricomycetes</taxon>
        <taxon>Russulales</taxon>
        <taxon>Russulaceae</taxon>
        <taxon>Lactarius</taxon>
    </lineage>
</organism>
<accession>A0AAD4L5Z1</accession>
<dbReference type="InterPro" id="IPR006094">
    <property type="entry name" value="Oxid_FAD_bind_N"/>
</dbReference>
<dbReference type="InterPro" id="IPR016169">
    <property type="entry name" value="FAD-bd_PCMH_sub2"/>
</dbReference>
<sequence length="483" mass="53006">MSDISSLRQSFNGDIVTPGDANYKEAIARWAANTERPARIVAFVKDTTDVSLALKYARENNLQVAIRCGGHSASGASSAKDGLVVDLSRYFNYAVVDPERRTVRVGGGTLWETVEKESIKHELATVGGTVNHTGVSGLLLGGGYGFLTGQHGLVVDNLLQATIVTANGTTLTLSDTDNPDLFWGIRGGGSNFGICTEFVLRLHPQRPTVFAGMVVYSTEVLRELMAVMARWWKCAKNHEGIIKILSRDPLSGKECIALILFYNGSEKDGRENFREFFDLKPVFDDAKEIPFEKLNTLANNAFPHGSNYYMKSVLQSNPRFDVVNAVLEKLIKLNAAPGNEIDHAYMFEYIPHHTVLSRRDDATAHLRSHRGLTGCAIKWFNNTPRVAQAAKRAAFELTDIVAKAEAQASGTDINSGYGNLNSETQAESIAPDSAGPARSLDDSNSRALFGPNYARLQRLKAQYDPENVFFRWFAITPNPKAGL</sequence>
<dbReference type="PANTHER" id="PTHR42973">
    <property type="entry name" value="BINDING OXIDOREDUCTASE, PUTATIVE (AFU_ORTHOLOGUE AFUA_1G17690)-RELATED"/>
    <property type="match status" value="1"/>
</dbReference>
<proteinExistence type="inferred from homology"/>
<dbReference type="AlphaFoldDB" id="A0AAD4L5Z1"/>
<dbReference type="PANTHER" id="PTHR42973:SF39">
    <property type="entry name" value="FAD-BINDING PCMH-TYPE DOMAIN-CONTAINING PROTEIN"/>
    <property type="match status" value="1"/>
</dbReference>
<keyword evidence="3" id="KW-0285">Flavoprotein</keyword>
<feature type="domain" description="FAD-binding PCMH-type" evidence="6">
    <location>
        <begin position="33"/>
        <end position="205"/>
    </location>
</feature>
<dbReference type="GO" id="GO:0071949">
    <property type="term" value="F:FAD binding"/>
    <property type="evidence" value="ECO:0007669"/>
    <property type="project" value="InterPro"/>
</dbReference>
<dbReference type="GO" id="GO:0016491">
    <property type="term" value="F:oxidoreductase activity"/>
    <property type="evidence" value="ECO:0007669"/>
    <property type="project" value="UniProtKB-KW"/>
</dbReference>
<dbReference type="Gene3D" id="3.30.465.10">
    <property type="match status" value="1"/>
</dbReference>
<evidence type="ECO:0000256" key="4">
    <source>
        <dbReference type="ARBA" id="ARBA00022827"/>
    </source>
</evidence>
<name>A0AAD4L5Z1_9AGAM</name>
<dbReference type="Proteomes" id="UP001201163">
    <property type="component" value="Unassembled WGS sequence"/>
</dbReference>
<keyword evidence="5" id="KW-0560">Oxidoreductase</keyword>
<dbReference type="SUPFAM" id="SSF55103">
    <property type="entry name" value="FAD-linked oxidases, C-terminal domain"/>
    <property type="match status" value="1"/>
</dbReference>
<dbReference type="InterPro" id="IPR016166">
    <property type="entry name" value="FAD-bd_PCMH"/>
</dbReference>
<evidence type="ECO:0000313" key="7">
    <source>
        <dbReference type="EMBL" id="KAH8977824.1"/>
    </source>
</evidence>
<comment type="similarity">
    <text evidence="2">Belongs to the oxygen-dependent FAD-linked oxidoreductase family.</text>
</comment>
<dbReference type="InterPro" id="IPR016164">
    <property type="entry name" value="FAD-linked_Oxase-like_C"/>
</dbReference>
<dbReference type="InterPro" id="IPR036318">
    <property type="entry name" value="FAD-bd_PCMH-like_sf"/>
</dbReference>
<reference evidence="7" key="1">
    <citation type="submission" date="2022-01" db="EMBL/GenBank/DDBJ databases">
        <title>Comparative genomics reveals a dynamic genome evolution in the ectomycorrhizal milk-cap (Lactarius) mushrooms.</title>
        <authorList>
            <consortium name="DOE Joint Genome Institute"/>
            <person name="Lebreton A."/>
            <person name="Tang N."/>
            <person name="Kuo A."/>
            <person name="LaButti K."/>
            <person name="Drula E."/>
            <person name="Barry K."/>
            <person name="Clum A."/>
            <person name="Lipzen A."/>
            <person name="Mousain D."/>
            <person name="Ng V."/>
            <person name="Wang R."/>
            <person name="Wang X."/>
            <person name="Dai Y."/>
            <person name="Henrissat B."/>
            <person name="Grigoriev I.V."/>
            <person name="Guerin-Laguette A."/>
            <person name="Yu F."/>
            <person name="Martin F.M."/>
        </authorList>
    </citation>
    <scope>NUCLEOTIDE SEQUENCE</scope>
    <source>
        <strain evidence="7">QP</strain>
    </source>
</reference>
<evidence type="ECO:0000259" key="6">
    <source>
        <dbReference type="PROSITE" id="PS51387"/>
    </source>
</evidence>
<dbReference type="SUPFAM" id="SSF56176">
    <property type="entry name" value="FAD-binding/transporter-associated domain-like"/>
    <property type="match status" value="1"/>
</dbReference>
<keyword evidence="4" id="KW-0274">FAD</keyword>
<dbReference type="InterPro" id="IPR012951">
    <property type="entry name" value="BBE"/>
</dbReference>